<protein>
    <submittedName>
        <fullName evidence="2">CHAD domain-containing protein</fullName>
    </submittedName>
</protein>
<dbReference type="InterPro" id="IPR038186">
    <property type="entry name" value="CHAD_dom_sf"/>
</dbReference>
<dbReference type="Gene3D" id="1.40.20.10">
    <property type="entry name" value="CHAD domain"/>
    <property type="match status" value="1"/>
</dbReference>
<dbReference type="EMBL" id="ARXX01000039">
    <property type="protein sequence ID" value="MBF5057217.1"/>
    <property type="molecule type" value="Genomic_DNA"/>
</dbReference>
<gene>
    <name evidence="2" type="ORF">Y5W_02511</name>
</gene>
<dbReference type="PROSITE" id="PS51708">
    <property type="entry name" value="CHAD"/>
    <property type="match status" value="1"/>
</dbReference>
<feature type="domain" description="CHAD" evidence="1">
    <location>
        <begin position="1"/>
        <end position="276"/>
    </location>
</feature>
<accession>A0ABS0AUC4</accession>
<dbReference type="Pfam" id="PF05235">
    <property type="entry name" value="CHAD"/>
    <property type="match status" value="1"/>
</dbReference>
<dbReference type="SMART" id="SM00880">
    <property type="entry name" value="CHAD"/>
    <property type="match status" value="1"/>
</dbReference>
<keyword evidence="3" id="KW-1185">Reference proteome</keyword>
<reference evidence="2 3" key="1">
    <citation type="submission" date="2012-09" db="EMBL/GenBank/DDBJ databases">
        <title>Genome Sequence of alkane-degrading Bacterium Alcanivorax sp. 521-1.</title>
        <authorList>
            <person name="Lai Q."/>
            <person name="Shao Z."/>
        </authorList>
    </citation>
    <scope>NUCLEOTIDE SEQUENCE [LARGE SCALE GENOMIC DNA]</scope>
    <source>
        <strain evidence="2 3">521-1</strain>
    </source>
</reference>
<evidence type="ECO:0000313" key="3">
    <source>
        <dbReference type="Proteomes" id="UP000662703"/>
    </source>
</evidence>
<dbReference type="PANTHER" id="PTHR39339:SF1">
    <property type="entry name" value="CHAD DOMAIN-CONTAINING PROTEIN"/>
    <property type="match status" value="1"/>
</dbReference>
<evidence type="ECO:0000259" key="1">
    <source>
        <dbReference type="PROSITE" id="PS51708"/>
    </source>
</evidence>
<comment type="caution">
    <text evidence="2">The sequence shown here is derived from an EMBL/GenBank/DDBJ whole genome shotgun (WGS) entry which is preliminary data.</text>
</comment>
<dbReference type="Proteomes" id="UP000662703">
    <property type="component" value="Unassembled WGS sequence"/>
</dbReference>
<dbReference type="InterPro" id="IPR007899">
    <property type="entry name" value="CHAD_dom"/>
</dbReference>
<proteinExistence type="predicted"/>
<name>A0ABS0AUC4_9GAMM</name>
<dbReference type="PANTHER" id="PTHR39339">
    <property type="entry name" value="SLR1444 PROTEIN"/>
    <property type="match status" value="1"/>
</dbReference>
<sequence length="283" mass="31970">MARLIEAARAQDEAALALLKDRATLDPDRVHDLRVIVKRLRALWRLAGTQGPRKLADKQDKRLRAAAKSLAGARDLQVMGETLDALRAATRRDYEKEALDRVRELALPDDAGDAVQPEKPAQLEQAFLDDLDRWTNLAVDGDDDTLIKKGFGRLYANARRLGHDAIAEDEPEAWHGFRKWVKYQLYQLEPFAGPLENSDISLKDFKKLGKKLGDLHDLHVLDDFLRQAKKKADDKEPFGHVRQLIGRRESALVSDCEKRTRNAFGLKPKAFRKALRQALDAGA</sequence>
<evidence type="ECO:0000313" key="2">
    <source>
        <dbReference type="EMBL" id="MBF5057217.1"/>
    </source>
</evidence>
<organism evidence="2 3">
    <name type="scientific">Alloalcanivorax profundimaris</name>
    <dbReference type="NCBI Taxonomy" id="2735259"/>
    <lineage>
        <taxon>Bacteria</taxon>
        <taxon>Pseudomonadati</taxon>
        <taxon>Pseudomonadota</taxon>
        <taxon>Gammaproteobacteria</taxon>
        <taxon>Oceanospirillales</taxon>
        <taxon>Alcanivoracaceae</taxon>
        <taxon>Alloalcanivorax</taxon>
    </lineage>
</organism>